<dbReference type="Gene3D" id="3.10.129.10">
    <property type="entry name" value="Hotdog Thioesterase"/>
    <property type="match status" value="1"/>
</dbReference>
<dbReference type="SUPFAM" id="SSF54637">
    <property type="entry name" value="Thioesterase/thiol ester dehydrase-isomerase"/>
    <property type="match status" value="1"/>
</dbReference>
<dbReference type="PANTHER" id="PTHR21660:SF1">
    <property type="entry name" value="ACYL-COENZYME A THIOESTERASE 13"/>
    <property type="match status" value="1"/>
</dbReference>
<organism evidence="4 5">
    <name type="scientific">Streptomyces caniferus</name>
    <dbReference type="NCBI Taxonomy" id="285557"/>
    <lineage>
        <taxon>Bacteria</taxon>
        <taxon>Bacillati</taxon>
        <taxon>Actinomycetota</taxon>
        <taxon>Actinomycetes</taxon>
        <taxon>Kitasatosporales</taxon>
        <taxon>Streptomycetaceae</taxon>
        <taxon>Streptomyces</taxon>
    </lineage>
</organism>
<dbReference type="RefSeq" id="WP_329129536.1">
    <property type="nucleotide sequence ID" value="NZ_CP108473.1"/>
</dbReference>
<proteinExistence type="inferred from homology"/>
<feature type="domain" description="Thioesterase" evidence="3">
    <location>
        <begin position="46"/>
        <end position="111"/>
    </location>
</feature>
<keyword evidence="5" id="KW-1185">Reference proteome</keyword>
<sequence>MMDIDAAQAVLDNSPFGPWWGFKVEAVGKGRAKVSLRQRPELFRPGGVLQGGCAMTLADVTCWIAVMSLFGEDDPSVTQQMTTSFLGPARTDLVCESTIVRPGRLIVYGTADTTDTAGKLVSHHTLTYIRPLERNVACSP</sequence>
<dbReference type="EMBL" id="CP108473">
    <property type="protein sequence ID" value="WUS27352.1"/>
    <property type="molecule type" value="Genomic_DNA"/>
</dbReference>
<dbReference type="CDD" id="cd03443">
    <property type="entry name" value="PaaI_thioesterase"/>
    <property type="match status" value="1"/>
</dbReference>
<dbReference type="Pfam" id="PF03061">
    <property type="entry name" value="4HBT"/>
    <property type="match status" value="1"/>
</dbReference>
<dbReference type="PANTHER" id="PTHR21660">
    <property type="entry name" value="THIOESTERASE SUPERFAMILY MEMBER-RELATED"/>
    <property type="match status" value="1"/>
</dbReference>
<evidence type="ECO:0000256" key="2">
    <source>
        <dbReference type="ARBA" id="ARBA00022801"/>
    </source>
</evidence>
<reference evidence="4" key="1">
    <citation type="submission" date="2022-10" db="EMBL/GenBank/DDBJ databases">
        <title>The complete genomes of actinobacterial strains from the NBC collection.</title>
        <authorList>
            <person name="Joergensen T.S."/>
            <person name="Alvarez Arevalo M."/>
            <person name="Sterndorff E.B."/>
            <person name="Faurdal D."/>
            <person name="Vuksanovic O."/>
            <person name="Mourched A.-S."/>
            <person name="Charusanti P."/>
            <person name="Shaw S."/>
            <person name="Blin K."/>
            <person name="Weber T."/>
        </authorList>
    </citation>
    <scope>NUCLEOTIDE SEQUENCE</scope>
    <source>
        <strain evidence="4">NBC_01256</strain>
    </source>
</reference>
<evidence type="ECO:0000256" key="1">
    <source>
        <dbReference type="ARBA" id="ARBA00008324"/>
    </source>
</evidence>
<keyword evidence="2" id="KW-0378">Hydrolase</keyword>
<evidence type="ECO:0000313" key="4">
    <source>
        <dbReference type="EMBL" id="WUS27352.1"/>
    </source>
</evidence>
<dbReference type="Proteomes" id="UP001432292">
    <property type="component" value="Chromosome"/>
</dbReference>
<evidence type="ECO:0000313" key="5">
    <source>
        <dbReference type="Proteomes" id="UP001432292"/>
    </source>
</evidence>
<dbReference type="InterPro" id="IPR029069">
    <property type="entry name" value="HotDog_dom_sf"/>
</dbReference>
<comment type="similarity">
    <text evidence="1">Belongs to the thioesterase PaaI family.</text>
</comment>
<name>A0ABZ1VX32_9ACTN</name>
<accession>A0ABZ1VX32</accession>
<evidence type="ECO:0000259" key="3">
    <source>
        <dbReference type="Pfam" id="PF03061"/>
    </source>
</evidence>
<dbReference type="InterPro" id="IPR006683">
    <property type="entry name" value="Thioestr_dom"/>
</dbReference>
<gene>
    <name evidence="4" type="ORF">OG727_36555</name>
</gene>
<dbReference type="InterPro" id="IPR039298">
    <property type="entry name" value="ACOT13"/>
</dbReference>
<protein>
    <submittedName>
        <fullName evidence="4">PaaI family thioesterase</fullName>
    </submittedName>
</protein>